<gene>
    <name evidence="2" type="ORF">eps06_0013</name>
</gene>
<dbReference type="GO" id="GO:0000030">
    <property type="term" value="F:mannosyltransferase activity"/>
    <property type="evidence" value="ECO:0007669"/>
    <property type="project" value="TreeGrafter"/>
</dbReference>
<name>A0A4Y5FQT4_STRTR</name>
<reference evidence="2" key="1">
    <citation type="journal article" date="2019" name="Sci. Rep.">
        <title>A comparative genomics approach for identifying host-range determinants in Streptococcus thermophilus bacteriophages.</title>
        <authorList>
            <person name="Szymczak P."/>
            <person name="Rau M.H."/>
            <person name="Monteiro J.M."/>
            <person name="Pinho M.G."/>
            <person name="Filipe S.R."/>
            <person name="Vogensen F.K."/>
            <person name="Zeidan A.A."/>
            <person name="Janzen T."/>
        </authorList>
    </citation>
    <scope>NUCLEOTIDE SEQUENCE</scope>
    <source>
        <strain evidence="2">STCH_06_eps</strain>
    </source>
</reference>
<keyword evidence="1" id="KW-0808">Transferase</keyword>
<dbReference type="PANTHER" id="PTHR32385">
    <property type="entry name" value="MANNOSYL PHOSPHORYLINOSITOL CERAMIDE SYNTHASE"/>
    <property type="match status" value="1"/>
</dbReference>
<proteinExistence type="predicted"/>
<dbReference type="Pfam" id="PF04488">
    <property type="entry name" value="Gly_transf_sug"/>
    <property type="match status" value="1"/>
</dbReference>
<sequence length="269" mass="31257">MIPKVIHYCWFGGKPLPEDAKMYIESWKKYLPNYEIKEWNETNFDLNCCDYVKEAYQEKKWAFVSDYARLWIIYNYGGIYFDTDVELISSPEPIIENGAFLGCELNFEKELSGDTNQTELVNPGLGFGAEPKKDFYRELLNLYESQHFIDKNGDLNLETIVVKTTRLLKGHGFTGNDSIERVAGINIYSHEYFCPINYRTGRISVTEKTVSIHHYQESWLSALDKIINKIEQSRSGVGTLEYKVRRIVSKPFRGVNRLKKKGILGFLKK</sequence>
<dbReference type="InterPro" id="IPR007577">
    <property type="entry name" value="GlycoTrfase_DXD_sugar-bd_CS"/>
</dbReference>
<dbReference type="RefSeq" id="WP_172055159.1">
    <property type="nucleotide sequence ID" value="NZ_CP030250.1"/>
</dbReference>
<dbReference type="AlphaFoldDB" id="A0A4Y5FQT4"/>
<protein>
    <submittedName>
        <fullName evidence="2">Polysaccharide biosynthesis protein CpsM(V)</fullName>
    </submittedName>
</protein>
<dbReference type="GO" id="GO:0051999">
    <property type="term" value="P:mannosyl-inositol phosphorylceramide biosynthetic process"/>
    <property type="evidence" value="ECO:0007669"/>
    <property type="project" value="TreeGrafter"/>
</dbReference>
<dbReference type="SUPFAM" id="SSF53448">
    <property type="entry name" value="Nucleotide-diphospho-sugar transferases"/>
    <property type="match status" value="1"/>
</dbReference>
<dbReference type="PANTHER" id="PTHR32385:SF15">
    <property type="entry name" value="INOSITOL PHOSPHOCERAMIDE MANNOSYLTRANSFERASE 1"/>
    <property type="match status" value="1"/>
</dbReference>
<evidence type="ECO:0000256" key="1">
    <source>
        <dbReference type="ARBA" id="ARBA00022679"/>
    </source>
</evidence>
<dbReference type="InterPro" id="IPR029044">
    <property type="entry name" value="Nucleotide-diphossugar_trans"/>
</dbReference>
<dbReference type="GO" id="GO:0016020">
    <property type="term" value="C:membrane"/>
    <property type="evidence" value="ECO:0007669"/>
    <property type="project" value="GOC"/>
</dbReference>
<dbReference type="EMBL" id="MK483540">
    <property type="protein sequence ID" value="QBR99800.1"/>
    <property type="molecule type" value="Genomic_DNA"/>
</dbReference>
<dbReference type="InterPro" id="IPR051706">
    <property type="entry name" value="Glycosyltransferase_domain"/>
</dbReference>
<dbReference type="Gene3D" id="3.90.550.20">
    <property type="match status" value="1"/>
</dbReference>
<organism evidence="2">
    <name type="scientific">Streptococcus thermophilus</name>
    <dbReference type="NCBI Taxonomy" id="1308"/>
    <lineage>
        <taxon>Bacteria</taxon>
        <taxon>Bacillati</taxon>
        <taxon>Bacillota</taxon>
        <taxon>Bacilli</taxon>
        <taxon>Lactobacillales</taxon>
        <taxon>Streptococcaceae</taxon>
        <taxon>Streptococcus</taxon>
    </lineage>
</organism>
<accession>A0A4Y5FQT4</accession>
<evidence type="ECO:0000313" key="2">
    <source>
        <dbReference type="EMBL" id="QBR99800.1"/>
    </source>
</evidence>